<comment type="caution">
    <text evidence="8">The sequence shown here is derived from an EMBL/GenBank/DDBJ whole genome shotgun (WGS) entry which is preliminary data.</text>
</comment>
<reference evidence="8 9" key="1">
    <citation type="submission" date="2014-08" db="EMBL/GenBank/DDBJ databases">
        <title>Genome sequences of NCPPB Pectobacterium isolates.</title>
        <authorList>
            <person name="Glover R.H."/>
            <person name="Sapp M."/>
            <person name="Elphinstone J."/>
        </authorList>
    </citation>
    <scope>NUCLEOTIDE SEQUENCE [LARGE SCALE GENOMIC DNA]</scope>
    <source>
        <strain evidence="8 9">NCPPB 2795</strain>
    </source>
</reference>
<feature type="transmembrane region" description="Helical" evidence="6">
    <location>
        <begin position="125"/>
        <end position="142"/>
    </location>
</feature>
<dbReference type="GO" id="GO:0016020">
    <property type="term" value="C:membrane"/>
    <property type="evidence" value="ECO:0007669"/>
    <property type="project" value="InterPro"/>
</dbReference>
<evidence type="ECO:0000256" key="3">
    <source>
        <dbReference type="ARBA" id="ARBA00022692"/>
    </source>
</evidence>
<comment type="subcellular location">
    <subcellularLocation>
        <location evidence="1">Cell membrane</location>
        <topology evidence="1">Multi-pass membrane protein</topology>
    </subcellularLocation>
</comment>
<sequence length="300" mass="32704">MTGINTTPQRATLTGLLAIILWSTSVGLIRSLTEALGAVGGAAMIYSTSTLCLLVLYGLPRIKTLPRIYLFAGGALFVCYEIFLSLSIGLADSRMQAMEIGMINYLWPSLTILFSLFINQQKSRFLLWPGLALALGGIVWIMKGESDWTPELLWNNILTNPLAYGLAFSAALTWALYCNITKRYGQGKSGVSLFFFFTSLVLWVQYSFSAEGPILLTLPSSLELLFMGASTALAYSAWNAGIQYGNLTLLATASYFTPVLSTLLAALWLNITPAISFWQGVAMVTAGSLLCWYATRTLTS</sequence>
<dbReference type="SUPFAM" id="SSF103481">
    <property type="entry name" value="Multidrug resistance efflux transporter EmrE"/>
    <property type="match status" value="2"/>
</dbReference>
<feature type="transmembrane region" description="Helical" evidence="6">
    <location>
        <begin position="214"/>
        <end position="235"/>
    </location>
</feature>
<evidence type="ECO:0000313" key="8">
    <source>
        <dbReference type="EMBL" id="KFX07319.1"/>
    </source>
</evidence>
<feature type="transmembrane region" description="Helical" evidence="6">
    <location>
        <begin position="100"/>
        <end position="118"/>
    </location>
</feature>
<feature type="transmembrane region" description="Helical" evidence="6">
    <location>
        <begin position="68"/>
        <end position="88"/>
    </location>
</feature>
<evidence type="ECO:0000256" key="5">
    <source>
        <dbReference type="ARBA" id="ARBA00023136"/>
    </source>
</evidence>
<keyword evidence="5 6" id="KW-0472">Membrane</keyword>
<organism evidence="8 9">
    <name type="scientific">Pectobacterium betavasculorum</name>
    <dbReference type="NCBI Taxonomy" id="55207"/>
    <lineage>
        <taxon>Bacteria</taxon>
        <taxon>Pseudomonadati</taxon>
        <taxon>Pseudomonadota</taxon>
        <taxon>Gammaproteobacteria</taxon>
        <taxon>Enterobacterales</taxon>
        <taxon>Pectobacteriaceae</taxon>
        <taxon>Pectobacterium</taxon>
    </lineage>
</organism>
<evidence type="ECO:0000259" key="7">
    <source>
        <dbReference type="Pfam" id="PF00892"/>
    </source>
</evidence>
<accession>A0A093S3C9</accession>
<proteinExistence type="predicted"/>
<feature type="transmembrane region" description="Helical" evidence="6">
    <location>
        <begin position="12"/>
        <end position="29"/>
    </location>
</feature>
<gene>
    <name evidence="8" type="ORF">KP22_04335</name>
</gene>
<dbReference type="AlphaFoldDB" id="A0A093S3C9"/>
<keyword evidence="2" id="KW-1003">Cell membrane</keyword>
<feature type="transmembrane region" description="Helical" evidence="6">
    <location>
        <begin position="247"/>
        <end position="269"/>
    </location>
</feature>
<dbReference type="Pfam" id="PF00892">
    <property type="entry name" value="EamA"/>
    <property type="match status" value="1"/>
</dbReference>
<evidence type="ECO:0000256" key="6">
    <source>
        <dbReference type="SAM" id="Phobius"/>
    </source>
</evidence>
<dbReference type="RefSeq" id="WP_039322641.1">
    <property type="nucleotide sequence ID" value="NZ_JQHM01000001.1"/>
</dbReference>
<evidence type="ECO:0000256" key="2">
    <source>
        <dbReference type="ARBA" id="ARBA00022475"/>
    </source>
</evidence>
<dbReference type="eggNOG" id="COG0697">
    <property type="taxonomic scope" value="Bacteria"/>
</dbReference>
<keyword evidence="4 6" id="KW-1133">Transmembrane helix</keyword>
<name>A0A093S3C9_9GAMM</name>
<feature type="transmembrane region" description="Helical" evidence="6">
    <location>
        <begin position="162"/>
        <end position="178"/>
    </location>
</feature>
<feature type="transmembrane region" description="Helical" evidence="6">
    <location>
        <begin position="190"/>
        <end position="208"/>
    </location>
</feature>
<evidence type="ECO:0000256" key="1">
    <source>
        <dbReference type="ARBA" id="ARBA00004651"/>
    </source>
</evidence>
<evidence type="ECO:0000313" key="9">
    <source>
        <dbReference type="Proteomes" id="UP000032874"/>
    </source>
</evidence>
<feature type="domain" description="EamA" evidence="7">
    <location>
        <begin position="163"/>
        <end position="290"/>
    </location>
</feature>
<evidence type="ECO:0000256" key="4">
    <source>
        <dbReference type="ARBA" id="ARBA00022989"/>
    </source>
</evidence>
<keyword evidence="3 6" id="KW-0812">Transmembrane</keyword>
<dbReference type="EMBL" id="JQHM01000001">
    <property type="protein sequence ID" value="KFX07319.1"/>
    <property type="molecule type" value="Genomic_DNA"/>
</dbReference>
<protein>
    <submittedName>
        <fullName evidence="8">Aromatic amino acid exporter</fullName>
    </submittedName>
</protein>
<dbReference type="InterPro" id="IPR000620">
    <property type="entry name" value="EamA_dom"/>
</dbReference>
<dbReference type="NCBIfam" id="NF008676">
    <property type="entry name" value="PRK11689.1"/>
    <property type="match status" value="1"/>
</dbReference>
<dbReference type="InterPro" id="IPR037185">
    <property type="entry name" value="EmrE-like"/>
</dbReference>
<dbReference type="Proteomes" id="UP000032874">
    <property type="component" value="Unassembled WGS sequence"/>
</dbReference>
<feature type="transmembrane region" description="Helical" evidence="6">
    <location>
        <begin position="275"/>
        <end position="295"/>
    </location>
</feature>
<dbReference type="STRING" id="55207.KP22_04335"/>
<feature type="transmembrane region" description="Helical" evidence="6">
    <location>
        <begin position="35"/>
        <end position="56"/>
    </location>
</feature>